<keyword evidence="4 7" id="KW-0812">Transmembrane</keyword>
<feature type="transmembrane region" description="Helical" evidence="7">
    <location>
        <begin position="182"/>
        <end position="200"/>
    </location>
</feature>
<proteinExistence type="inferred from homology"/>
<feature type="transmembrane region" description="Helical" evidence="7">
    <location>
        <begin position="99"/>
        <end position="119"/>
    </location>
</feature>
<feature type="transmembrane region" description="Helical" evidence="7">
    <location>
        <begin position="12"/>
        <end position="32"/>
    </location>
</feature>
<dbReference type="SUPFAM" id="SSF103481">
    <property type="entry name" value="Multidrug resistance efflux transporter EmrE"/>
    <property type="match status" value="2"/>
</dbReference>
<feature type="transmembrane region" description="Helical" evidence="7">
    <location>
        <begin position="220"/>
        <end position="238"/>
    </location>
</feature>
<feature type="transmembrane region" description="Helical" evidence="7">
    <location>
        <begin position="156"/>
        <end position="175"/>
    </location>
</feature>
<accession>A0ABU9KES2</accession>
<keyword evidence="5 7" id="KW-1133">Transmembrane helix</keyword>
<dbReference type="RefSeq" id="WP_341986163.1">
    <property type="nucleotide sequence ID" value="NZ_JBBYAF010000064.1"/>
</dbReference>
<dbReference type="InterPro" id="IPR037185">
    <property type="entry name" value="EmrE-like"/>
</dbReference>
<name>A0ABU9KES2_9BACI</name>
<comment type="subcellular location">
    <subcellularLocation>
        <location evidence="1">Cell membrane</location>
        <topology evidence="1">Multi-pass membrane protein</topology>
    </subcellularLocation>
</comment>
<dbReference type="PANTHER" id="PTHR32322">
    <property type="entry name" value="INNER MEMBRANE TRANSPORTER"/>
    <property type="match status" value="1"/>
</dbReference>
<keyword evidence="3" id="KW-1003">Cell membrane</keyword>
<evidence type="ECO:0000313" key="10">
    <source>
        <dbReference type="Proteomes" id="UP001389717"/>
    </source>
</evidence>
<comment type="caution">
    <text evidence="9">The sequence shown here is derived from an EMBL/GenBank/DDBJ whole genome shotgun (WGS) entry which is preliminary data.</text>
</comment>
<protein>
    <submittedName>
        <fullName evidence="9">DMT family transporter</fullName>
    </submittedName>
</protein>
<evidence type="ECO:0000259" key="8">
    <source>
        <dbReference type="Pfam" id="PF00892"/>
    </source>
</evidence>
<feature type="transmembrane region" description="Helical" evidence="7">
    <location>
        <begin position="38"/>
        <end position="57"/>
    </location>
</feature>
<evidence type="ECO:0000256" key="6">
    <source>
        <dbReference type="ARBA" id="ARBA00023136"/>
    </source>
</evidence>
<feature type="transmembrane region" description="Helical" evidence="7">
    <location>
        <begin position="69"/>
        <end position="87"/>
    </location>
</feature>
<gene>
    <name evidence="9" type="ORF">AAEO50_20225</name>
</gene>
<keyword evidence="6 7" id="KW-0472">Membrane</keyword>
<feature type="domain" description="EamA" evidence="8">
    <location>
        <begin position="11"/>
        <end position="142"/>
    </location>
</feature>
<evidence type="ECO:0000313" key="9">
    <source>
        <dbReference type="EMBL" id="MEL3974619.1"/>
    </source>
</evidence>
<feature type="transmembrane region" description="Helical" evidence="7">
    <location>
        <begin position="250"/>
        <end position="269"/>
    </location>
</feature>
<dbReference type="Proteomes" id="UP001389717">
    <property type="component" value="Unassembled WGS sequence"/>
</dbReference>
<dbReference type="PANTHER" id="PTHR32322:SF18">
    <property type="entry name" value="S-ADENOSYLMETHIONINE_S-ADENOSYLHOMOCYSTEINE TRANSPORTER"/>
    <property type="match status" value="1"/>
</dbReference>
<evidence type="ECO:0000256" key="5">
    <source>
        <dbReference type="ARBA" id="ARBA00022989"/>
    </source>
</evidence>
<evidence type="ECO:0000256" key="2">
    <source>
        <dbReference type="ARBA" id="ARBA00007362"/>
    </source>
</evidence>
<feature type="domain" description="EamA" evidence="8">
    <location>
        <begin position="156"/>
        <end position="292"/>
    </location>
</feature>
<feature type="transmembrane region" description="Helical" evidence="7">
    <location>
        <begin position="275"/>
        <end position="299"/>
    </location>
</feature>
<dbReference type="InterPro" id="IPR050638">
    <property type="entry name" value="AA-Vitamin_Transporters"/>
</dbReference>
<reference evidence="9 10" key="1">
    <citation type="submission" date="2024-04" db="EMBL/GenBank/DDBJ databases">
        <title>Bacillus oryzaecorticis sp. nov., a moderately halophilic bacterium isolated from rice husks.</title>
        <authorList>
            <person name="Zhu H.-S."/>
        </authorList>
    </citation>
    <scope>NUCLEOTIDE SEQUENCE [LARGE SCALE GENOMIC DNA]</scope>
    <source>
        <strain evidence="9 10">ZC255</strain>
    </source>
</reference>
<comment type="similarity">
    <text evidence="2">Belongs to the EamA transporter family.</text>
</comment>
<dbReference type="InterPro" id="IPR000620">
    <property type="entry name" value="EamA_dom"/>
</dbReference>
<sequence length="307" mass="34282">MNMNKATIAASFYAAISISFWGISFVSTKAVVDTIEPYTLLALRFAIGALFLLAVLVIKRYPLTLPLRYIPHVIVLSVLGVFIHQVIQATALLSIDASAAGWMISFSPVFTVILSMLFLHEKMTWLRSAGMLIAIIGVLMVTSARSGQSPGFEVNFGYILMVLSTLNWAVYSVLLKRLRVPLPSLIVTFYMSLLGCLLSIPFLLRNRGWENMDFLTNTEWAHILFLGIFVSGVGYWYWAKALEVMEASRVSMFLYLEPLVTFIAAVLLLHEKILFISILGGIIIILGVIMVNGQLVSVIRRVIWARK</sequence>
<dbReference type="Gene3D" id="1.10.3730.20">
    <property type="match status" value="1"/>
</dbReference>
<dbReference type="Pfam" id="PF00892">
    <property type="entry name" value="EamA"/>
    <property type="match status" value="2"/>
</dbReference>
<keyword evidence="10" id="KW-1185">Reference proteome</keyword>
<evidence type="ECO:0000256" key="3">
    <source>
        <dbReference type="ARBA" id="ARBA00022475"/>
    </source>
</evidence>
<organism evidence="9 10">
    <name type="scientific">Rossellomorea oryzaecorticis</name>
    <dbReference type="NCBI Taxonomy" id="1396505"/>
    <lineage>
        <taxon>Bacteria</taxon>
        <taxon>Bacillati</taxon>
        <taxon>Bacillota</taxon>
        <taxon>Bacilli</taxon>
        <taxon>Bacillales</taxon>
        <taxon>Bacillaceae</taxon>
        <taxon>Rossellomorea</taxon>
    </lineage>
</organism>
<evidence type="ECO:0000256" key="1">
    <source>
        <dbReference type="ARBA" id="ARBA00004651"/>
    </source>
</evidence>
<dbReference type="EMBL" id="JBBYAF010000064">
    <property type="protein sequence ID" value="MEL3974619.1"/>
    <property type="molecule type" value="Genomic_DNA"/>
</dbReference>
<evidence type="ECO:0000256" key="7">
    <source>
        <dbReference type="SAM" id="Phobius"/>
    </source>
</evidence>
<evidence type="ECO:0000256" key="4">
    <source>
        <dbReference type="ARBA" id="ARBA00022692"/>
    </source>
</evidence>
<feature type="transmembrane region" description="Helical" evidence="7">
    <location>
        <begin position="126"/>
        <end position="144"/>
    </location>
</feature>